<dbReference type="RefSeq" id="WP_144332937.1">
    <property type="nucleotide sequence ID" value="NZ_VLPL01000004.1"/>
</dbReference>
<keyword evidence="4" id="KW-1185">Reference proteome</keyword>
<comment type="caution">
    <text evidence="3">The sequence shown here is derived from an EMBL/GenBank/DDBJ whole genome shotgun (WGS) entry which is preliminary data.</text>
</comment>
<evidence type="ECO:0000259" key="2">
    <source>
        <dbReference type="Pfam" id="PF18962"/>
    </source>
</evidence>
<evidence type="ECO:0000313" key="4">
    <source>
        <dbReference type="Proteomes" id="UP000316008"/>
    </source>
</evidence>
<dbReference type="EMBL" id="VLPL01000004">
    <property type="protein sequence ID" value="TSJ44823.1"/>
    <property type="molecule type" value="Genomic_DNA"/>
</dbReference>
<feature type="domain" description="Secretion system C-terminal sorting" evidence="2">
    <location>
        <begin position="731"/>
        <end position="793"/>
    </location>
</feature>
<keyword evidence="1" id="KW-0732">Signal</keyword>
<evidence type="ECO:0000256" key="1">
    <source>
        <dbReference type="ARBA" id="ARBA00022729"/>
    </source>
</evidence>
<sequence>MRKLLFTLFGVIVLTLVTPVFSFGQTPNMPGQLAKYWYYRWRLRNDFMVMGEEPGQSLIADTRNKWRGQFMIWGDATIMHGYYLTMLAIEHKILQDKGRWADLKNNERELYYAIKAFERLDRVAETFYSSDPGFSEAYRVGDPTLPEDVNGYFFRDDVPPDFLNLDPDIDNNNVFTPNFHSLTNNKTGIDYGLLTYNLSDYSGLWGLGPNGNGSSTAPPDFDFPEHPIVNYKKGFDDGNYGYGEESQDQVIRLLLGFFTIVKSIPDMPVGIDKNKDGVDDVIMNFHEEAKRHSTNIIGRMAGQFSGTMGIPPNQNLPVLYPSLGIPGAPYWTIINPRLREVQIGSSPFQYMIPMQMVSEPLFTTGNDIGLGSSSYATIMSYNPVAQALWNSGINGYNDFVNAKMALILNVISNSGSGFLPVPRFVANKSADNDIDGLYVPLYEYFWGWDTDDNENDQERKDHAYNYANLMLDQAPCVGPHNFGYTSHVNSSTGHVDTAFSAVQDPDGIPIYWNVPFVFDNNHDVWDDGMTDIVNTDYGPPTVVGHKIDEGWYSGVDYMLLYNVMYANNDGDKPLYHDLINRLVDYDINTDDYTDMMVYSGQGLMIGAFENLTVNANIYGNTPVTLKALDYVQLDEGIYDPNNMPEGITIEVGKITCGNDFTSQNTPYSIAVNNSCQTCGLENQIGSFVAPSASGKDLSLPMKMPTASEFEQRAILNQTASLNSTNENGVSIFPNPTTDFLQISTTRPLKQILVLDQNGATVKQFVPSNNLYDIRELASGVYTIILTFNDNESQHIKVVKW</sequence>
<accession>A0A556MYB7</accession>
<dbReference type="AlphaFoldDB" id="A0A556MYB7"/>
<dbReference type="InterPro" id="IPR026444">
    <property type="entry name" value="Secre_tail"/>
</dbReference>
<protein>
    <submittedName>
        <fullName evidence="3">T9SS type A sorting domain-containing protein</fullName>
    </submittedName>
</protein>
<name>A0A556MYB7_9FLAO</name>
<organism evidence="3 4">
    <name type="scientific">Fluviicola chungangensis</name>
    <dbReference type="NCBI Taxonomy" id="2597671"/>
    <lineage>
        <taxon>Bacteria</taxon>
        <taxon>Pseudomonadati</taxon>
        <taxon>Bacteroidota</taxon>
        <taxon>Flavobacteriia</taxon>
        <taxon>Flavobacteriales</taxon>
        <taxon>Crocinitomicaceae</taxon>
        <taxon>Fluviicola</taxon>
    </lineage>
</organism>
<evidence type="ECO:0000313" key="3">
    <source>
        <dbReference type="EMBL" id="TSJ44823.1"/>
    </source>
</evidence>
<dbReference type="Pfam" id="PF18962">
    <property type="entry name" value="Por_Secre_tail"/>
    <property type="match status" value="1"/>
</dbReference>
<reference evidence="3 4" key="1">
    <citation type="submission" date="2019-07" db="EMBL/GenBank/DDBJ databases">
        <authorList>
            <person name="Huq M.A."/>
        </authorList>
    </citation>
    <scope>NUCLEOTIDE SEQUENCE [LARGE SCALE GENOMIC DNA]</scope>
    <source>
        <strain evidence="3 4">MAH-3</strain>
    </source>
</reference>
<gene>
    <name evidence="3" type="ORF">FO442_09490</name>
</gene>
<proteinExistence type="predicted"/>
<dbReference type="Proteomes" id="UP000316008">
    <property type="component" value="Unassembled WGS sequence"/>
</dbReference>
<dbReference type="NCBIfam" id="TIGR04183">
    <property type="entry name" value="Por_Secre_tail"/>
    <property type="match status" value="1"/>
</dbReference>
<dbReference type="OrthoDB" id="626993at2"/>